<feature type="transmembrane region" description="Helical" evidence="9">
    <location>
        <begin position="450"/>
        <end position="469"/>
    </location>
</feature>
<feature type="region of interest" description="Disordered" evidence="8">
    <location>
        <begin position="901"/>
        <end position="939"/>
    </location>
</feature>
<dbReference type="PANTHER" id="PTHR24223">
    <property type="entry name" value="ATP-BINDING CASSETTE SUB-FAMILY C"/>
    <property type="match status" value="1"/>
</dbReference>
<dbReference type="GO" id="GO:0140359">
    <property type="term" value="F:ABC-type transporter activity"/>
    <property type="evidence" value="ECO:0007669"/>
    <property type="project" value="InterPro"/>
</dbReference>
<protein>
    <recommendedName>
        <fullName evidence="14">Multidrug resistance-associated ABC transporter</fullName>
    </recommendedName>
</protein>
<evidence type="ECO:0000256" key="8">
    <source>
        <dbReference type="SAM" id="MobiDB-lite"/>
    </source>
</evidence>
<dbReference type="Gene3D" id="3.40.50.300">
    <property type="entry name" value="P-loop containing nucleotide triphosphate hydrolases"/>
    <property type="match status" value="2"/>
</dbReference>
<accession>A0A9P6HCS4</accession>
<feature type="transmembrane region" description="Helical" evidence="9">
    <location>
        <begin position="181"/>
        <end position="201"/>
    </location>
</feature>
<feature type="transmembrane region" description="Helical" evidence="9">
    <location>
        <begin position="420"/>
        <end position="444"/>
    </location>
</feature>
<dbReference type="InterPro" id="IPR027417">
    <property type="entry name" value="P-loop_NTPase"/>
</dbReference>
<dbReference type="Pfam" id="PF00005">
    <property type="entry name" value="ABC_tran"/>
    <property type="match status" value="2"/>
</dbReference>
<feature type="domain" description="ABC transmembrane type-1" evidence="11">
    <location>
        <begin position="1039"/>
        <end position="1297"/>
    </location>
</feature>
<feature type="domain" description="ABC transporter" evidence="10">
    <location>
        <begin position="1338"/>
        <end position="1607"/>
    </location>
</feature>
<dbReference type="GO" id="GO:0016887">
    <property type="term" value="F:ATP hydrolysis activity"/>
    <property type="evidence" value="ECO:0007669"/>
    <property type="project" value="InterPro"/>
</dbReference>
<organism evidence="12 13">
    <name type="scientific">Thelephora terrestris</name>
    <dbReference type="NCBI Taxonomy" id="56493"/>
    <lineage>
        <taxon>Eukaryota</taxon>
        <taxon>Fungi</taxon>
        <taxon>Dikarya</taxon>
        <taxon>Basidiomycota</taxon>
        <taxon>Agaricomycotina</taxon>
        <taxon>Agaricomycetes</taxon>
        <taxon>Thelephorales</taxon>
        <taxon>Thelephoraceae</taxon>
        <taxon>Thelephora</taxon>
    </lineage>
</organism>
<feature type="transmembrane region" description="Helical" evidence="9">
    <location>
        <begin position="533"/>
        <end position="557"/>
    </location>
</feature>
<dbReference type="PROSITE" id="PS50893">
    <property type="entry name" value="ABC_TRANSPORTER_2"/>
    <property type="match status" value="2"/>
</dbReference>
<dbReference type="InterPro" id="IPR003439">
    <property type="entry name" value="ABC_transporter-like_ATP-bd"/>
</dbReference>
<feature type="transmembrane region" description="Helical" evidence="9">
    <location>
        <begin position="961"/>
        <end position="979"/>
    </location>
</feature>
<feature type="domain" description="ABC transmembrane type-1" evidence="11">
    <location>
        <begin position="293"/>
        <end position="592"/>
    </location>
</feature>
<reference evidence="12" key="2">
    <citation type="submission" date="2020-11" db="EMBL/GenBank/DDBJ databases">
        <authorList>
            <consortium name="DOE Joint Genome Institute"/>
            <person name="Kuo A."/>
            <person name="Miyauchi S."/>
            <person name="Kiss E."/>
            <person name="Drula E."/>
            <person name="Kohler A."/>
            <person name="Sanchez-Garcia M."/>
            <person name="Andreopoulos B."/>
            <person name="Barry K.W."/>
            <person name="Bonito G."/>
            <person name="Buee M."/>
            <person name="Carver A."/>
            <person name="Chen C."/>
            <person name="Cichocki N."/>
            <person name="Clum A."/>
            <person name="Culley D."/>
            <person name="Crous P.W."/>
            <person name="Fauchery L."/>
            <person name="Girlanda M."/>
            <person name="Hayes R."/>
            <person name="Keri Z."/>
            <person name="Labutti K."/>
            <person name="Lipzen A."/>
            <person name="Lombard V."/>
            <person name="Magnuson J."/>
            <person name="Maillard F."/>
            <person name="Morin E."/>
            <person name="Murat C."/>
            <person name="Nolan M."/>
            <person name="Ohm R."/>
            <person name="Pangilinan J."/>
            <person name="Pereira M."/>
            <person name="Perotto S."/>
            <person name="Peter M."/>
            <person name="Riley R."/>
            <person name="Sitrit Y."/>
            <person name="Stielow B."/>
            <person name="Szollosi G."/>
            <person name="Zifcakova L."/>
            <person name="Stursova M."/>
            <person name="Spatafora J.W."/>
            <person name="Tedersoo L."/>
            <person name="Vaario L.-M."/>
            <person name="Yamada A."/>
            <person name="Yan M."/>
            <person name="Wang P."/>
            <person name="Xu J."/>
            <person name="Bruns T."/>
            <person name="Baldrian P."/>
            <person name="Vilgalys R."/>
            <person name="Henrissat B."/>
            <person name="Grigoriev I.V."/>
            <person name="Hibbett D."/>
            <person name="Nagy L.G."/>
            <person name="Martin F.M."/>
        </authorList>
    </citation>
    <scope>NUCLEOTIDE SEQUENCE</scope>
    <source>
        <strain evidence="12">UH-Tt-Lm1</strain>
    </source>
</reference>
<keyword evidence="3 9" id="KW-0812">Transmembrane</keyword>
<keyword evidence="4" id="KW-0547">Nucleotide-binding</keyword>
<feature type="transmembrane region" description="Helical" evidence="9">
    <location>
        <begin position="333"/>
        <end position="355"/>
    </location>
</feature>
<dbReference type="FunFam" id="3.40.50.300:FF:001354">
    <property type="entry name" value="ATP-binding cassette (ABC) transporter, putative"/>
    <property type="match status" value="1"/>
</dbReference>
<dbReference type="CDD" id="cd18596">
    <property type="entry name" value="ABC_6TM_VMR1_D1_like"/>
    <property type="match status" value="1"/>
</dbReference>
<feature type="transmembrane region" description="Helical" evidence="9">
    <location>
        <begin position="293"/>
        <end position="313"/>
    </location>
</feature>
<dbReference type="CDD" id="cd03250">
    <property type="entry name" value="ABCC_MRP_domain1"/>
    <property type="match status" value="1"/>
</dbReference>
<evidence type="ECO:0000256" key="5">
    <source>
        <dbReference type="ARBA" id="ARBA00022840"/>
    </source>
</evidence>
<dbReference type="Pfam" id="PF00664">
    <property type="entry name" value="ABC_membrane"/>
    <property type="match status" value="2"/>
</dbReference>
<evidence type="ECO:0000259" key="11">
    <source>
        <dbReference type="PROSITE" id="PS50929"/>
    </source>
</evidence>
<dbReference type="InterPro" id="IPR050173">
    <property type="entry name" value="ABC_transporter_C-like"/>
</dbReference>
<dbReference type="PANTHER" id="PTHR24223:SF415">
    <property type="entry name" value="FI20190P1"/>
    <property type="match status" value="1"/>
</dbReference>
<feature type="compositionally biased region" description="Basic and acidic residues" evidence="8">
    <location>
        <begin position="907"/>
        <end position="920"/>
    </location>
</feature>
<comment type="subcellular location">
    <subcellularLocation>
        <location evidence="1">Membrane</location>
    </subcellularLocation>
</comment>
<feature type="region of interest" description="Disordered" evidence="8">
    <location>
        <begin position="647"/>
        <end position="668"/>
    </location>
</feature>
<dbReference type="PROSITE" id="PS50929">
    <property type="entry name" value="ABC_TM1F"/>
    <property type="match status" value="2"/>
</dbReference>
<evidence type="ECO:0000259" key="10">
    <source>
        <dbReference type="PROSITE" id="PS50893"/>
    </source>
</evidence>
<keyword evidence="7 9" id="KW-0472">Membrane</keyword>
<feature type="transmembrane region" description="Helical" evidence="9">
    <location>
        <begin position="117"/>
        <end position="135"/>
    </location>
</feature>
<feature type="transmembrane region" description="Helical" evidence="9">
    <location>
        <begin position="147"/>
        <end position="169"/>
    </location>
</feature>
<evidence type="ECO:0000256" key="3">
    <source>
        <dbReference type="ARBA" id="ARBA00022692"/>
    </source>
</evidence>
<dbReference type="InterPro" id="IPR017871">
    <property type="entry name" value="ABC_transporter-like_CS"/>
</dbReference>
<evidence type="ECO:0008006" key="14">
    <source>
        <dbReference type="Google" id="ProtNLM"/>
    </source>
</evidence>
<evidence type="ECO:0000313" key="12">
    <source>
        <dbReference type="EMBL" id="KAF9784427.1"/>
    </source>
</evidence>
<dbReference type="InterPro" id="IPR003593">
    <property type="entry name" value="AAA+_ATPase"/>
</dbReference>
<evidence type="ECO:0000256" key="4">
    <source>
        <dbReference type="ARBA" id="ARBA00022741"/>
    </source>
</evidence>
<feature type="transmembrane region" description="Helical" evidence="9">
    <location>
        <begin position="563"/>
        <end position="589"/>
    </location>
</feature>
<keyword evidence="6 9" id="KW-1133">Transmembrane helix</keyword>
<comment type="caution">
    <text evidence="12">The sequence shown here is derived from an EMBL/GenBank/DDBJ whole genome shotgun (WGS) entry which is preliminary data.</text>
</comment>
<dbReference type="CDD" id="cd03244">
    <property type="entry name" value="ABCC_MRP_domain2"/>
    <property type="match status" value="1"/>
</dbReference>
<dbReference type="CDD" id="cd18604">
    <property type="entry name" value="ABC_6TM_VMR1_D2_like"/>
    <property type="match status" value="1"/>
</dbReference>
<dbReference type="OrthoDB" id="6500128at2759"/>
<name>A0A9P6HCS4_9AGAM</name>
<dbReference type="EMBL" id="WIUZ02000008">
    <property type="protein sequence ID" value="KAF9784427.1"/>
    <property type="molecule type" value="Genomic_DNA"/>
</dbReference>
<sequence length="1626" mass="180276">MGTNLFDFGDPFVRELWACILPSALVIFFCATLIPAPGRVRSAWQRASHPFRNSLTLEQAEAYEAAYEKEERSFADAYTPKPVTPIFHAVILSSFALFQVIAWLGLGSYSLAVNARIWDVILPVVTSVTWLYACFRPIIWPSQTVFYDLFVLYLAHLLTGLIILGGSLFDHSVYELPLPSRISLVARVVNLSVITLLLATVSNMPFAVPSATANKDDVSKSVGPEDYCSLWDWISFHWVVPLIKKGTYNTLNEDDVWKLSPTLSSRPITSLAKDLGHTSIIWKLWAANSGDMIWDFFLTLISVTFTYAGPFFLQRILAAIEHPSPENRAKAYIYAFAAFLATVLKAETDCLHLWFGRRAQVRIRTLLMASIYDKALKRKDFSGTVRKDNTDKGAEKANDPKSSADVGKVVNMMSGDANQIAFLASGMYFIYGAPFEIAIAGVYLYNLLGLSAFSGLIVITIFWPLNQLLARRSVAISKGLLAARDKRMGVLNELLGAIKFIKFFAWEDRWIKRTMDARKKELSWMVKSRINSVLFSAIWTLAPIFVSVVSFASYIWFGHQLTVSVAFTAISLFTMIRAPLNVIPTWIVFMMQTKVALDRIQGYIDDDEVDAQVSSLKEDTEGRGSTEGLGIIKGSFKWNEVEEKGDKGKRKVTASNSGSEATSTLEEAAPERTFELRDISVVFPEGQLTVVTGPTASGKTALLMALLGEMTKLEGELVLTKNPFKVDKNGLMHCLSYAAQSPWLQHLSIKDNILFGSPLDEDRYEEVIEACALRADLDMLEDGDSTEIGARGVSLSGGQKARVAIARAVYARTKYVLLDDPLSAVDSHTATALFENLLCGPLLMNRTVVLVTHHVELVLPATAYLIRMLDGRIDAQGVPEDLRAQGVLEEITHNENVHAAEQQEAVQSKEVESPEAEALKDGVAPAKDKKKNPRKLVKDEHREEGSVKWSVYNTYLKATSYWSWAVILVLIVIQQFASFGERLWIAIWGDAYPDTSKPDSFAFPSFITSDHEFTAQSPLSASHYLNPATQHHALTHTNMSFVTQGIELPPADKHPMFYVGVFAAIGIGGGLILLLTLIVQYFAALRASKKMFKQLLDAVVHATMRWFDTTPQGRLLNRFSKDIETVDTSLAGTLNAVNNSLATFFSSILVVTVLFPFFLVPAVIIGYMYQRLAVGYLNTGRDLRRMESNSRSPIFSGFGEMLEGVVTVRAFGAEQRFMNDIHVKIDLTVRMFYNFWMLNRHLLLHFDALGGMGVLAATLFSLSGYVSAGTAGLCITSAMSFCMSVYWACRHWTALELDLNSVERIVEYLDLPQEPPSIVESCRPPAYWPSNSNEDNLLVVEDLCIRYAPDLPNVLQNVSFSLKAKERVGLLGRTGSGKSTLAMSLLRFVDPSSGRIIIDGIDICEIGVSDLRSRITFIPQDASLFSGTLRENLDPFREHDDSECLDALYRVQLITPSQHQSQRASAEASRAASLHEAEGSVSTVVSVTESETGKMKITLDTQVSAGGSNFSNGQRQLIAMARALLRRSSVIILDEATSSIDFATDAKIQATIREEFNDSLLLTVAHRLRTVIDYDRLIVLDKGQIVEFDTPYNLIQKADGTFRSMCLKSGTFSELEAAAKAKAESA</sequence>
<evidence type="ECO:0000313" key="13">
    <source>
        <dbReference type="Proteomes" id="UP000736335"/>
    </source>
</evidence>
<dbReference type="InterPro" id="IPR036640">
    <property type="entry name" value="ABC1_TM_sf"/>
</dbReference>
<dbReference type="PROSITE" id="PS00211">
    <property type="entry name" value="ABC_TRANSPORTER_1"/>
    <property type="match status" value="1"/>
</dbReference>
<keyword evidence="2" id="KW-0813">Transport</keyword>
<feature type="transmembrane region" description="Helical" evidence="9">
    <location>
        <begin position="1148"/>
        <end position="1169"/>
    </location>
</feature>
<keyword evidence="13" id="KW-1185">Reference proteome</keyword>
<feature type="transmembrane region" description="Helical" evidence="9">
    <location>
        <begin position="1242"/>
        <end position="1262"/>
    </location>
</feature>
<dbReference type="GO" id="GO:0016020">
    <property type="term" value="C:membrane"/>
    <property type="evidence" value="ECO:0007669"/>
    <property type="project" value="UniProtKB-SubCell"/>
</dbReference>
<evidence type="ECO:0000256" key="6">
    <source>
        <dbReference type="ARBA" id="ARBA00022989"/>
    </source>
</evidence>
<keyword evidence="5" id="KW-0067">ATP-binding</keyword>
<evidence type="ECO:0000256" key="2">
    <source>
        <dbReference type="ARBA" id="ARBA00022448"/>
    </source>
</evidence>
<dbReference type="Gene3D" id="1.20.1560.10">
    <property type="entry name" value="ABC transporter type 1, transmembrane domain"/>
    <property type="match status" value="2"/>
</dbReference>
<proteinExistence type="predicted"/>
<dbReference type="Proteomes" id="UP000736335">
    <property type="component" value="Unassembled WGS sequence"/>
</dbReference>
<feature type="transmembrane region" description="Helical" evidence="9">
    <location>
        <begin position="1269"/>
        <end position="1288"/>
    </location>
</feature>
<evidence type="ECO:0000256" key="7">
    <source>
        <dbReference type="ARBA" id="ARBA00023136"/>
    </source>
</evidence>
<evidence type="ECO:0000256" key="1">
    <source>
        <dbReference type="ARBA" id="ARBA00004370"/>
    </source>
</evidence>
<feature type="transmembrane region" description="Helical" evidence="9">
    <location>
        <begin position="15"/>
        <end position="36"/>
    </location>
</feature>
<reference evidence="12" key="1">
    <citation type="journal article" date="2020" name="Nat. Commun.">
        <title>Large-scale genome sequencing of mycorrhizal fungi provides insights into the early evolution of symbiotic traits.</title>
        <authorList>
            <person name="Miyauchi S."/>
            <person name="Kiss E."/>
            <person name="Kuo A."/>
            <person name="Drula E."/>
            <person name="Kohler A."/>
            <person name="Sanchez-Garcia M."/>
            <person name="Morin E."/>
            <person name="Andreopoulos B."/>
            <person name="Barry K.W."/>
            <person name="Bonito G."/>
            <person name="Buee M."/>
            <person name="Carver A."/>
            <person name="Chen C."/>
            <person name="Cichocki N."/>
            <person name="Clum A."/>
            <person name="Culley D."/>
            <person name="Crous P.W."/>
            <person name="Fauchery L."/>
            <person name="Girlanda M."/>
            <person name="Hayes R.D."/>
            <person name="Keri Z."/>
            <person name="LaButti K."/>
            <person name="Lipzen A."/>
            <person name="Lombard V."/>
            <person name="Magnuson J."/>
            <person name="Maillard F."/>
            <person name="Murat C."/>
            <person name="Nolan M."/>
            <person name="Ohm R.A."/>
            <person name="Pangilinan J."/>
            <person name="Pereira M.F."/>
            <person name="Perotto S."/>
            <person name="Peter M."/>
            <person name="Pfister S."/>
            <person name="Riley R."/>
            <person name="Sitrit Y."/>
            <person name="Stielow J.B."/>
            <person name="Szollosi G."/>
            <person name="Zifcakova L."/>
            <person name="Stursova M."/>
            <person name="Spatafora J.W."/>
            <person name="Tedersoo L."/>
            <person name="Vaario L.M."/>
            <person name="Yamada A."/>
            <person name="Yan M."/>
            <person name="Wang P."/>
            <person name="Xu J."/>
            <person name="Bruns T."/>
            <person name="Baldrian P."/>
            <person name="Vilgalys R."/>
            <person name="Dunand C."/>
            <person name="Henrissat B."/>
            <person name="Grigoriev I.V."/>
            <person name="Hibbett D."/>
            <person name="Nagy L.G."/>
            <person name="Martin F.M."/>
        </authorList>
    </citation>
    <scope>NUCLEOTIDE SEQUENCE</scope>
    <source>
        <strain evidence="12">UH-Tt-Lm1</strain>
    </source>
</reference>
<dbReference type="InterPro" id="IPR011527">
    <property type="entry name" value="ABC1_TM_dom"/>
</dbReference>
<evidence type="ECO:0000256" key="9">
    <source>
        <dbReference type="SAM" id="Phobius"/>
    </source>
</evidence>
<gene>
    <name evidence="12" type="ORF">BJ322DRAFT_1007270</name>
</gene>
<dbReference type="SMART" id="SM00382">
    <property type="entry name" value="AAA"/>
    <property type="match status" value="2"/>
</dbReference>
<feature type="domain" description="ABC transporter" evidence="10">
    <location>
        <begin position="660"/>
        <end position="895"/>
    </location>
</feature>
<dbReference type="SUPFAM" id="SSF52540">
    <property type="entry name" value="P-loop containing nucleoside triphosphate hydrolases"/>
    <property type="match status" value="2"/>
</dbReference>
<feature type="transmembrane region" description="Helical" evidence="9">
    <location>
        <begin position="1057"/>
        <end position="1083"/>
    </location>
</feature>
<dbReference type="SUPFAM" id="SSF90123">
    <property type="entry name" value="ABC transporter transmembrane region"/>
    <property type="match status" value="2"/>
</dbReference>
<dbReference type="GO" id="GO:0005524">
    <property type="term" value="F:ATP binding"/>
    <property type="evidence" value="ECO:0007669"/>
    <property type="project" value="UniProtKB-KW"/>
</dbReference>
<feature type="compositionally biased region" description="Polar residues" evidence="8">
    <location>
        <begin position="653"/>
        <end position="665"/>
    </location>
</feature>
<feature type="transmembrane region" description="Helical" evidence="9">
    <location>
        <begin position="86"/>
        <end position="105"/>
    </location>
</feature>